<keyword evidence="2" id="KW-1185">Reference proteome</keyword>
<gene>
    <name evidence="1" type="ORF">AVEN_88994_1</name>
</gene>
<comment type="caution">
    <text evidence="1">The sequence shown here is derived from an EMBL/GenBank/DDBJ whole genome shotgun (WGS) entry which is preliminary data.</text>
</comment>
<reference evidence="1 2" key="1">
    <citation type="journal article" date="2019" name="Sci. Rep.">
        <title>Orb-weaving spider Araneus ventricosus genome elucidates the spidroin gene catalogue.</title>
        <authorList>
            <person name="Kono N."/>
            <person name="Nakamura H."/>
            <person name="Ohtoshi R."/>
            <person name="Moran D.A.P."/>
            <person name="Shinohara A."/>
            <person name="Yoshida Y."/>
            <person name="Fujiwara M."/>
            <person name="Mori M."/>
            <person name="Tomita M."/>
            <person name="Arakawa K."/>
        </authorList>
    </citation>
    <scope>NUCLEOTIDE SEQUENCE [LARGE SCALE GENOMIC DNA]</scope>
</reference>
<evidence type="ECO:0000313" key="2">
    <source>
        <dbReference type="Proteomes" id="UP000499080"/>
    </source>
</evidence>
<sequence length="97" mass="10427">MGKVLEFSHHRVLSGMIPKVPLMCSLTVKDSSALCGLLCKSFSAVRLLGCQVNSCCLPPISKDDTLFLMGCSGESTPHGVKIEPTVIQNPMTIEVLH</sequence>
<protein>
    <submittedName>
        <fullName evidence="1">Uncharacterized protein</fullName>
    </submittedName>
</protein>
<proteinExistence type="predicted"/>
<dbReference type="Proteomes" id="UP000499080">
    <property type="component" value="Unassembled WGS sequence"/>
</dbReference>
<organism evidence="1 2">
    <name type="scientific">Araneus ventricosus</name>
    <name type="common">Orbweaver spider</name>
    <name type="synonym">Epeira ventricosa</name>
    <dbReference type="NCBI Taxonomy" id="182803"/>
    <lineage>
        <taxon>Eukaryota</taxon>
        <taxon>Metazoa</taxon>
        <taxon>Ecdysozoa</taxon>
        <taxon>Arthropoda</taxon>
        <taxon>Chelicerata</taxon>
        <taxon>Arachnida</taxon>
        <taxon>Araneae</taxon>
        <taxon>Araneomorphae</taxon>
        <taxon>Entelegynae</taxon>
        <taxon>Araneoidea</taxon>
        <taxon>Araneidae</taxon>
        <taxon>Araneus</taxon>
    </lineage>
</organism>
<evidence type="ECO:0000313" key="1">
    <source>
        <dbReference type="EMBL" id="GBM16670.1"/>
    </source>
</evidence>
<dbReference type="AlphaFoldDB" id="A0A4Y2DIQ4"/>
<name>A0A4Y2DIQ4_ARAVE</name>
<accession>A0A4Y2DIQ4</accession>
<dbReference type="EMBL" id="BGPR01000377">
    <property type="protein sequence ID" value="GBM16670.1"/>
    <property type="molecule type" value="Genomic_DNA"/>
</dbReference>